<dbReference type="InterPro" id="IPR001437">
    <property type="entry name" value="Tscrpt_elong_fac_GreA/B_C"/>
</dbReference>
<evidence type="ECO:0000259" key="1">
    <source>
        <dbReference type="Pfam" id="PF01272"/>
    </source>
</evidence>
<dbReference type="RefSeq" id="WP_369725599.1">
    <property type="nucleotide sequence ID" value="NZ_CP165734.1"/>
</dbReference>
<name>A0AB39XSV3_9BRAD</name>
<feature type="domain" description="Regulator of nucleoside diphosphate kinase N-terminal" evidence="2">
    <location>
        <begin position="7"/>
        <end position="47"/>
    </location>
</feature>
<dbReference type="InterPro" id="IPR036953">
    <property type="entry name" value="GreA/GreB_C_sf"/>
</dbReference>
<dbReference type="GO" id="GO:0003746">
    <property type="term" value="F:translation elongation factor activity"/>
    <property type="evidence" value="ECO:0007669"/>
    <property type="project" value="UniProtKB-KW"/>
</dbReference>
<feature type="domain" description="Transcription elongation factor GreA/GreB C-terminal" evidence="1">
    <location>
        <begin position="57"/>
        <end position="127"/>
    </location>
</feature>
<keyword evidence="3" id="KW-0251">Elongation factor</keyword>
<dbReference type="Pfam" id="PF14760">
    <property type="entry name" value="Rnk_N"/>
    <property type="match status" value="1"/>
</dbReference>
<reference evidence="3" key="1">
    <citation type="submission" date="2024-08" db="EMBL/GenBank/DDBJ databases">
        <authorList>
            <person name="Chaddad Z."/>
            <person name="Lamrabet M."/>
            <person name="Bouhnik O."/>
            <person name="Alami S."/>
            <person name="Wipf D."/>
            <person name="Courty P.E."/>
            <person name="Missbah El Idrissi M."/>
        </authorList>
    </citation>
    <scope>NUCLEOTIDE SEQUENCE</scope>
    <source>
        <strain evidence="3">LLZ17</strain>
    </source>
</reference>
<dbReference type="AlphaFoldDB" id="A0AB39XSV3"/>
<dbReference type="SUPFAM" id="SSF54534">
    <property type="entry name" value="FKBP-like"/>
    <property type="match status" value="1"/>
</dbReference>
<gene>
    <name evidence="3" type="ORF">AB8Z38_13280</name>
</gene>
<dbReference type="Pfam" id="PF01272">
    <property type="entry name" value="GreA_GreB"/>
    <property type="match status" value="1"/>
</dbReference>
<dbReference type="EMBL" id="CP165734">
    <property type="protein sequence ID" value="XDV60235.1"/>
    <property type="molecule type" value="Genomic_DNA"/>
</dbReference>
<dbReference type="Gene3D" id="3.10.50.30">
    <property type="entry name" value="Transcription elongation factor, GreA/GreB, C-terminal domain"/>
    <property type="match status" value="1"/>
</dbReference>
<accession>A0AB39XSV3</accession>
<evidence type="ECO:0000313" key="3">
    <source>
        <dbReference type="EMBL" id="XDV60235.1"/>
    </source>
</evidence>
<protein>
    <submittedName>
        <fullName evidence="3">GreA/GreB family elongation factor</fullName>
    </submittedName>
</protein>
<sequence length="161" mass="17711">MNNPLFPNVTLPASDHRRLERLAHVGADQGDADARFLLGEINRAEVVPDRAARLDSIVTMGSWVTFWINWGFPRETRRLVYPEDYTSERTQIPVMSPLGAALVGLKVGSEIPVFTAGRTNVVRIERVSRGDPNDVVGVLFSNHTFSAKTLLDDDDPGPSAA</sequence>
<keyword evidence="3" id="KW-0648">Protein biosynthesis</keyword>
<organism evidence="3">
    <name type="scientific">Bradyrhizobium sp. LLZ17</name>
    <dbReference type="NCBI Taxonomy" id="3239388"/>
    <lineage>
        <taxon>Bacteria</taxon>
        <taxon>Pseudomonadati</taxon>
        <taxon>Pseudomonadota</taxon>
        <taxon>Alphaproteobacteria</taxon>
        <taxon>Hyphomicrobiales</taxon>
        <taxon>Nitrobacteraceae</taxon>
        <taxon>Bradyrhizobium</taxon>
    </lineage>
</organism>
<dbReference type="GO" id="GO:0032784">
    <property type="term" value="P:regulation of DNA-templated transcription elongation"/>
    <property type="evidence" value="ECO:0007669"/>
    <property type="project" value="InterPro"/>
</dbReference>
<dbReference type="InterPro" id="IPR029462">
    <property type="entry name" value="Rnk_N"/>
</dbReference>
<proteinExistence type="predicted"/>
<evidence type="ECO:0000259" key="2">
    <source>
        <dbReference type="Pfam" id="PF14760"/>
    </source>
</evidence>
<dbReference type="GO" id="GO:0003677">
    <property type="term" value="F:DNA binding"/>
    <property type="evidence" value="ECO:0007669"/>
    <property type="project" value="InterPro"/>
</dbReference>